<protein>
    <submittedName>
        <fullName evidence="1">Tail tape measure protein</fullName>
    </submittedName>
</protein>
<dbReference type="Proteomes" id="UP000004471">
    <property type="component" value="Unassembled WGS sequence"/>
</dbReference>
<accession>F3FVS2</accession>
<feature type="non-terminal residue" evidence="1">
    <location>
        <position position="1"/>
    </location>
</feature>
<proteinExistence type="predicted"/>
<dbReference type="HOGENOM" id="CLU_1921560_0_0_6"/>
<dbReference type="AlphaFoldDB" id="F3FVS2"/>
<evidence type="ECO:0000313" key="1">
    <source>
        <dbReference type="EMBL" id="EGH34314.1"/>
    </source>
</evidence>
<dbReference type="EMBL" id="AEAH01002412">
    <property type="protein sequence ID" value="EGH34314.1"/>
    <property type="molecule type" value="Genomic_DNA"/>
</dbReference>
<name>F3FVS2_PSESX</name>
<sequence>SLPAGVNAAAGSVLADGYKALGSGLAGITTRWFEEPAAYGEARCIELRGKMAAAGGYIYMQPTANVIQTNLAAGDAIEMVSAVEIMGSSRGILAWEAELTITKTVSGASSTFYYRS</sequence>
<evidence type="ECO:0000313" key="2">
    <source>
        <dbReference type="Proteomes" id="UP000004471"/>
    </source>
</evidence>
<reference evidence="1 2" key="1">
    <citation type="journal article" date="2011" name="PLoS Pathog.">
        <title>Dynamic evolution of pathogenicity revealed by sequencing and comparative genomics of 19 Pseudomonas syringae isolates.</title>
        <authorList>
            <person name="Baltrus D.A."/>
            <person name="Nishimura M.T."/>
            <person name="Romanchuk A."/>
            <person name="Chang J.H."/>
            <person name="Mukhtar M.S."/>
            <person name="Cherkis K."/>
            <person name="Roach J."/>
            <person name="Grant S.R."/>
            <person name="Jones C.D."/>
            <person name="Dangl J.L."/>
        </authorList>
    </citation>
    <scope>NUCLEOTIDE SEQUENCE [LARGE SCALE GENOMIC DNA]</scope>
    <source>
        <strain evidence="2">M301072PT</strain>
    </source>
</reference>
<feature type="non-terminal residue" evidence="1">
    <location>
        <position position="116"/>
    </location>
</feature>
<organism evidence="1 2">
    <name type="scientific">Pseudomonas syringae pv. japonica str. M301072</name>
    <dbReference type="NCBI Taxonomy" id="629262"/>
    <lineage>
        <taxon>Bacteria</taxon>
        <taxon>Pseudomonadati</taxon>
        <taxon>Pseudomonadota</taxon>
        <taxon>Gammaproteobacteria</taxon>
        <taxon>Pseudomonadales</taxon>
        <taxon>Pseudomonadaceae</taxon>
        <taxon>Pseudomonas</taxon>
        <taxon>Pseudomonas syringae</taxon>
    </lineage>
</organism>
<comment type="caution">
    <text evidence="1">The sequence shown here is derived from an EMBL/GenBank/DDBJ whole genome shotgun (WGS) entry which is preliminary data.</text>
</comment>
<gene>
    <name evidence="1" type="ORF">PSYJA_37414</name>
</gene>